<dbReference type="AlphaFoldDB" id="A0A8J2IP64"/>
<feature type="domain" description="Heterokaryon incompatibility" evidence="1">
    <location>
        <begin position="186"/>
        <end position="338"/>
    </location>
</feature>
<evidence type="ECO:0000313" key="3">
    <source>
        <dbReference type="Proteomes" id="UP000693738"/>
    </source>
</evidence>
<accession>A0A8J2IP64</accession>
<evidence type="ECO:0000313" key="2">
    <source>
        <dbReference type="EMBL" id="CAG7561791.1"/>
    </source>
</evidence>
<comment type="caution">
    <text evidence="2">The sequence shown here is derived from an EMBL/GenBank/DDBJ whole genome shotgun (WGS) entry which is preliminary data.</text>
</comment>
<protein>
    <recommendedName>
        <fullName evidence="1">Heterokaryon incompatibility domain-containing protein</fullName>
    </recommendedName>
</protein>
<name>A0A8J2IP64_FUSEQ</name>
<proteinExistence type="predicted"/>
<evidence type="ECO:0000259" key="1">
    <source>
        <dbReference type="Pfam" id="PF06985"/>
    </source>
</evidence>
<dbReference type="PANTHER" id="PTHR33112">
    <property type="entry name" value="DOMAIN PROTEIN, PUTATIVE-RELATED"/>
    <property type="match status" value="1"/>
</dbReference>
<dbReference type="PANTHER" id="PTHR33112:SF16">
    <property type="entry name" value="HETEROKARYON INCOMPATIBILITY DOMAIN-CONTAINING PROTEIN"/>
    <property type="match status" value="1"/>
</dbReference>
<dbReference type="InterPro" id="IPR010730">
    <property type="entry name" value="HET"/>
</dbReference>
<dbReference type="Pfam" id="PF06985">
    <property type="entry name" value="HET"/>
    <property type="match status" value="1"/>
</dbReference>
<gene>
    <name evidence="2" type="ORF">FEQUK3_LOCUS7507</name>
</gene>
<organism evidence="2 3">
    <name type="scientific">Fusarium equiseti</name>
    <name type="common">Fusarium scirpi</name>
    <dbReference type="NCBI Taxonomy" id="61235"/>
    <lineage>
        <taxon>Eukaryota</taxon>
        <taxon>Fungi</taxon>
        <taxon>Dikarya</taxon>
        <taxon>Ascomycota</taxon>
        <taxon>Pezizomycotina</taxon>
        <taxon>Sordariomycetes</taxon>
        <taxon>Hypocreomycetidae</taxon>
        <taxon>Hypocreales</taxon>
        <taxon>Nectriaceae</taxon>
        <taxon>Fusarium</taxon>
        <taxon>Fusarium incarnatum-equiseti species complex</taxon>
    </lineage>
</organism>
<reference evidence="2" key="1">
    <citation type="submission" date="2021-05" db="EMBL/GenBank/DDBJ databases">
        <authorList>
            <person name="Khan N."/>
        </authorList>
    </citation>
    <scope>NUCLEOTIDE SEQUENCE</scope>
</reference>
<dbReference type="EMBL" id="CAJSTJ010000143">
    <property type="protein sequence ID" value="CAG7561791.1"/>
    <property type="molecule type" value="Genomic_DNA"/>
</dbReference>
<sequence>MADSFCTKCASWQESFVKAGKEDIAGNRFPNWAAVRASADQGCSLCQIVYQSRNYDPDVSDPEGSNPIRVDISKATGMFYLLVSCESNGMFIRLPALVNESNERQFDDYKARCKDILDPTAPESLDKITHMASKWLDKCRQRHCRCNASHDANQERILPTRLIDVGLDTQQPKLISTDHDVLDLDYLILSYAWGPAANFAKTTSSNLQAMNQSLPWGALPKTIRDAILVTRKLGIRYLWVDALCILQSEGCDDMEHIKDWSYEAERFGHYYQNALLTISATGAISSHEGLFLPRSEMILSPKSVKVQHIDLTLRSFIPSWTSEMEFPPLASRGWALQERFLSKRILHFGPNLILWECHELRASELDPEGLDHRSPDGRPELSSSNFLSMFQRLDNEDVPLNVLMNRWLEFIIVYSRADFSYLSDRLPALSGIASIFQKRIKQRYIAGLWEPAFTRGLMWVSGTFTETEQPNTDEQQLNVPSWSWASSPRRVFFTHAPFWKTKCEIVDCDVKSKGSETSGQLLSWRLRLRGSFSKLDLSQMGFGRHRKTMVNLFESFTGRVPTYLHLDDFTGSKIPYSCCPCLLVGVAKGSGEDMGDDDDDKTAYVLVLELTGQSSDSVEQYRRIGTLEIHFRDWKIGVQDERTIELN</sequence>
<dbReference type="Proteomes" id="UP000693738">
    <property type="component" value="Unassembled WGS sequence"/>
</dbReference>